<feature type="chain" id="PRO_5038912030" evidence="1">
    <location>
        <begin position="25"/>
        <end position="162"/>
    </location>
</feature>
<dbReference type="InterPro" id="IPR025348">
    <property type="entry name" value="DUF4252"/>
</dbReference>
<evidence type="ECO:0000313" key="2">
    <source>
        <dbReference type="EMBL" id="MBO8481098.1"/>
    </source>
</evidence>
<reference evidence="2" key="1">
    <citation type="submission" date="2020-10" db="EMBL/GenBank/DDBJ databases">
        <authorList>
            <person name="Gilroy R."/>
        </authorList>
    </citation>
    <scope>NUCLEOTIDE SEQUENCE</scope>
    <source>
        <strain evidence="2">B3-2255</strain>
    </source>
</reference>
<evidence type="ECO:0000256" key="1">
    <source>
        <dbReference type="SAM" id="SignalP"/>
    </source>
</evidence>
<sequence length="162" mass="17999">MKRFFRIFAALAVLAFFSIFTVAAADSDADRIIGKYKKSEDVEYFRLNRILLGAAMKCDEDMSGWLKGVRRMDVMIVDGETGLSGGFSEDVSSLKEKGWSMPVKVSDEGDAVEIYAMKKGGKIREVVILTADDTDCVFVRIKCKVAESDIKDMVNGIKVNMD</sequence>
<dbReference type="AlphaFoldDB" id="A0A9D9NPY6"/>
<protein>
    <submittedName>
        <fullName evidence="2">DUF4252 domain-containing protein</fullName>
    </submittedName>
</protein>
<dbReference type="EMBL" id="JADILY010000018">
    <property type="protein sequence ID" value="MBO8481098.1"/>
    <property type="molecule type" value="Genomic_DNA"/>
</dbReference>
<reference evidence="2" key="2">
    <citation type="journal article" date="2021" name="PeerJ">
        <title>Extensive microbial diversity within the chicken gut microbiome revealed by metagenomics and culture.</title>
        <authorList>
            <person name="Gilroy R."/>
            <person name="Ravi A."/>
            <person name="Getino M."/>
            <person name="Pursley I."/>
            <person name="Horton D.L."/>
            <person name="Alikhan N.F."/>
            <person name="Baker D."/>
            <person name="Gharbi K."/>
            <person name="Hall N."/>
            <person name="Watson M."/>
            <person name="Adriaenssens E.M."/>
            <person name="Foster-Nyarko E."/>
            <person name="Jarju S."/>
            <person name="Secka A."/>
            <person name="Antonio M."/>
            <person name="Oren A."/>
            <person name="Chaudhuri R.R."/>
            <person name="La Ragione R."/>
            <person name="Hildebrand F."/>
            <person name="Pallen M.J."/>
        </authorList>
    </citation>
    <scope>NUCLEOTIDE SEQUENCE</scope>
    <source>
        <strain evidence="2">B3-2255</strain>
    </source>
</reference>
<keyword evidence="1" id="KW-0732">Signal</keyword>
<proteinExistence type="predicted"/>
<accession>A0A9D9NPY6</accession>
<dbReference type="Proteomes" id="UP000823772">
    <property type="component" value="Unassembled WGS sequence"/>
</dbReference>
<dbReference type="Pfam" id="PF14060">
    <property type="entry name" value="DUF4252"/>
    <property type="match status" value="1"/>
</dbReference>
<organism evidence="2 3">
    <name type="scientific">Candidatus Merdivivens faecigallinarum</name>
    <dbReference type="NCBI Taxonomy" id="2840871"/>
    <lineage>
        <taxon>Bacteria</taxon>
        <taxon>Pseudomonadati</taxon>
        <taxon>Bacteroidota</taxon>
        <taxon>Bacteroidia</taxon>
        <taxon>Bacteroidales</taxon>
        <taxon>Muribaculaceae</taxon>
        <taxon>Muribaculaceae incertae sedis</taxon>
        <taxon>Candidatus Merdivivens</taxon>
    </lineage>
</organism>
<evidence type="ECO:0000313" key="3">
    <source>
        <dbReference type="Proteomes" id="UP000823772"/>
    </source>
</evidence>
<comment type="caution">
    <text evidence="2">The sequence shown here is derived from an EMBL/GenBank/DDBJ whole genome shotgun (WGS) entry which is preliminary data.</text>
</comment>
<feature type="signal peptide" evidence="1">
    <location>
        <begin position="1"/>
        <end position="24"/>
    </location>
</feature>
<gene>
    <name evidence="2" type="ORF">IAC87_00960</name>
</gene>
<name>A0A9D9NPY6_9BACT</name>